<feature type="region of interest" description="Disordered" evidence="1">
    <location>
        <begin position="262"/>
        <end position="361"/>
    </location>
</feature>
<reference evidence="2 3" key="1">
    <citation type="submission" date="2019-06" db="EMBL/GenBank/DDBJ databases">
        <title>Genome Sequence of the Brown Rot Fungal Pathogen Monilinia laxa.</title>
        <authorList>
            <person name="De Miccolis Angelini R.M."/>
            <person name="Landi L."/>
            <person name="Abate D."/>
            <person name="Pollastro S."/>
            <person name="Romanazzi G."/>
            <person name="Faretra F."/>
        </authorList>
    </citation>
    <scope>NUCLEOTIDE SEQUENCE [LARGE SCALE GENOMIC DNA]</scope>
    <source>
        <strain evidence="2 3">Mlax316</strain>
    </source>
</reference>
<feature type="compositionally biased region" description="Basic and acidic residues" evidence="1">
    <location>
        <begin position="1"/>
        <end position="23"/>
    </location>
</feature>
<organism evidence="2 3">
    <name type="scientific">Monilinia laxa</name>
    <name type="common">Brown rot fungus</name>
    <name type="synonym">Sclerotinia laxa</name>
    <dbReference type="NCBI Taxonomy" id="61186"/>
    <lineage>
        <taxon>Eukaryota</taxon>
        <taxon>Fungi</taxon>
        <taxon>Dikarya</taxon>
        <taxon>Ascomycota</taxon>
        <taxon>Pezizomycotina</taxon>
        <taxon>Leotiomycetes</taxon>
        <taxon>Helotiales</taxon>
        <taxon>Sclerotiniaceae</taxon>
        <taxon>Monilinia</taxon>
    </lineage>
</organism>
<feature type="region of interest" description="Disordered" evidence="1">
    <location>
        <begin position="390"/>
        <end position="411"/>
    </location>
</feature>
<evidence type="ECO:0000256" key="1">
    <source>
        <dbReference type="SAM" id="MobiDB-lite"/>
    </source>
</evidence>
<gene>
    <name evidence="2" type="ORF">EYC80_000821</name>
</gene>
<feature type="region of interest" description="Disordered" evidence="1">
    <location>
        <begin position="456"/>
        <end position="545"/>
    </location>
</feature>
<feature type="compositionally biased region" description="Basic and acidic residues" evidence="1">
    <location>
        <begin position="535"/>
        <end position="545"/>
    </location>
</feature>
<sequence length="545" mass="60853">MSDPQKLSERMKGAGRKPLEKLNKNPIPTLVGYHREVHGSDLKDSTLSNATSKAEVGSEANRSGANQHISNDTDESERNFPIDTGSGQSNMTCKVPEAIHNKQSDFLNTTLDEQTGGVEMMNENEQNANNVLNTSNASPNTGTMTDEEFERAIQEIPELRDDTTSSSNGTMSDEEFRILLQEIQAVSDAYTINSNDMMTYEEFKSFFSGRMSQDDPRALLGGPPGYNYIESSEAFNDPINEGYRLRRWLRPGQTPRKVFKTAREKAEQKREDDEVKADAMEQTGKPMPKPKEPKPIKRRVHITVEEKDRLNEHRRALGMSGREVFTERPNLRGKRRKPSESELNEPEPQPKKQRASGGFDYGADLEIGVTQAPIDTNERASMATGGYAGFAEASDGHQESQGTVNSGSRYNTGTLTQAAGIDLSMTNIQGPERGLRHTVQGPNGYMEGFLMPNERFRPIPGVSRDGSRGLHPPQMNSEQNSMSSHIYPSRNAFPRTFDRVFDGPGFNHGPPSQAQIPELRSKRYRGDDDESAGVEDYRGKRRREN</sequence>
<dbReference type="InterPro" id="IPR011992">
    <property type="entry name" value="EF-hand-dom_pair"/>
</dbReference>
<protein>
    <recommendedName>
        <fullName evidence="4">EF-hand domain-containing protein</fullName>
    </recommendedName>
</protein>
<evidence type="ECO:0000313" key="3">
    <source>
        <dbReference type="Proteomes" id="UP000326757"/>
    </source>
</evidence>
<feature type="compositionally biased region" description="Basic and acidic residues" evidence="1">
    <location>
        <begin position="262"/>
        <end position="279"/>
    </location>
</feature>
<keyword evidence="3" id="KW-1185">Reference proteome</keyword>
<dbReference type="SUPFAM" id="SSF47473">
    <property type="entry name" value="EF-hand"/>
    <property type="match status" value="1"/>
</dbReference>
<feature type="region of interest" description="Disordered" evidence="1">
    <location>
        <begin position="1"/>
        <end position="88"/>
    </location>
</feature>
<feature type="compositionally biased region" description="Polar residues" evidence="1">
    <location>
        <begin position="474"/>
        <end position="486"/>
    </location>
</feature>
<feature type="compositionally biased region" description="Polar residues" evidence="1">
    <location>
        <begin position="399"/>
        <end position="411"/>
    </location>
</feature>
<feature type="compositionally biased region" description="Basic and acidic residues" evidence="1">
    <location>
        <begin position="33"/>
        <end position="44"/>
    </location>
</feature>
<proteinExistence type="predicted"/>
<dbReference type="OrthoDB" id="3535741at2759"/>
<dbReference type="EMBL" id="VIGI01000006">
    <property type="protein sequence ID" value="KAB8298642.1"/>
    <property type="molecule type" value="Genomic_DNA"/>
</dbReference>
<dbReference type="Proteomes" id="UP000326757">
    <property type="component" value="Unassembled WGS sequence"/>
</dbReference>
<feature type="compositionally biased region" description="Basic and acidic residues" evidence="1">
    <location>
        <begin position="302"/>
        <end position="315"/>
    </location>
</feature>
<name>A0A5N6K761_MONLA</name>
<feature type="compositionally biased region" description="Polar residues" evidence="1">
    <location>
        <begin position="60"/>
        <end position="70"/>
    </location>
</feature>
<comment type="caution">
    <text evidence="2">The sequence shown here is derived from an EMBL/GenBank/DDBJ whole genome shotgun (WGS) entry which is preliminary data.</text>
</comment>
<accession>A0A5N6K761</accession>
<evidence type="ECO:0008006" key="4">
    <source>
        <dbReference type="Google" id="ProtNLM"/>
    </source>
</evidence>
<dbReference type="AlphaFoldDB" id="A0A5N6K761"/>
<evidence type="ECO:0000313" key="2">
    <source>
        <dbReference type="EMBL" id="KAB8298642.1"/>
    </source>
</evidence>